<proteinExistence type="predicted"/>
<name>A0A5N0DJW4_9NOCA</name>
<keyword evidence="2" id="KW-1185">Reference proteome</keyword>
<dbReference type="OrthoDB" id="4552075at2"/>
<protein>
    <submittedName>
        <fullName evidence="1">Uncharacterized protein</fullName>
    </submittedName>
</protein>
<dbReference type="AlphaFoldDB" id="A0A5N0DJW4"/>
<organism evidence="1 2">
    <name type="scientific">Nocardia colli</name>
    <dbReference type="NCBI Taxonomy" id="2545717"/>
    <lineage>
        <taxon>Bacteria</taxon>
        <taxon>Bacillati</taxon>
        <taxon>Actinomycetota</taxon>
        <taxon>Actinomycetes</taxon>
        <taxon>Mycobacteriales</taxon>
        <taxon>Nocardiaceae</taxon>
        <taxon>Nocardia</taxon>
    </lineage>
</organism>
<comment type="caution">
    <text evidence="1">The sequence shown here is derived from an EMBL/GenBank/DDBJ whole genome shotgun (WGS) entry which is preliminary data.</text>
</comment>
<dbReference type="EMBL" id="VXLC01000051">
    <property type="protein sequence ID" value="KAA8877347.1"/>
    <property type="molecule type" value="Genomic_DNA"/>
</dbReference>
<dbReference type="Proteomes" id="UP000323876">
    <property type="component" value="Unassembled WGS sequence"/>
</dbReference>
<reference evidence="1 2" key="1">
    <citation type="submission" date="2019-09" db="EMBL/GenBank/DDBJ databases">
        <authorList>
            <person name="Wang X."/>
        </authorList>
    </citation>
    <scope>NUCLEOTIDE SEQUENCE [LARGE SCALE GENOMIC DNA]</scope>
    <source>
        <strain evidence="1 2">CICC 11023</strain>
    </source>
</reference>
<evidence type="ECO:0000313" key="2">
    <source>
        <dbReference type="Proteomes" id="UP000323876"/>
    </source>
</evidence>
<sequence length="140" mass="16290">MRLHITSTEHCEATWWIAHRRIRVESLRDCRPDPDPAYRVQMDGSRIEIPNGTPGLVYFGQADERPELPFVRDLFPEHHELLVRVEAAYWDAVKPLGYSRLQRLDPTTLDYTTDQWTIAEIREIAHNAGQFTQPNVATTH</sequence>
<dbReference type="RefSeq" id="WP_150408357.1">
    <property type="nucleotide sequence ID" value="NZ_VXLC01000051.1"/>
</dbReference>
<evidence type="ECO:0000313" key="1">
    <source>
        <dbReference type="EMBL" id="KAA8877347.1"/>
    </source>
</evidence>
<gene>
    <name evidence="1" type="ORF">F3087_45065</name>
</gene>
<accession>A0A5N0DJW4</accession>